<reference evidence="1 2" key="1">
    <citation type="journal article" date="2013" name="Syst. Appl. Microbiol.">
        <title>Phylogenetic position and virulence apparatus of the pear flower necrosis pathogen Erwinia piriflorinigrans CFBP 5888T as assessed by comparative genomics.</title>
        <authorList>
            <person name="Smits T.H."/>
            <person name="Rezzonico F."/>
            <person name="Lopez M.M."/>
            <person name="Blom J."/>
            <person name="Goesmann A."/>
            <person name="Frey J.E."/>
            <person name="Duffy B."/>
        </authorList>
    </citation>
    <scope>NUCLEOTIDE SEQUENCE [LARGE SCALE GENOMIC DNA]</scope>
    <source>
        <strain evidence="2">CFBP5888</strain>
    </source>
</reference>
<dbReference type="AlphaFoldDB" id="V5ZB53"/>
<sequence>MPLSLQQFRHCAGAFLKPEKGEYFDDEMAIIPGTQPKMIEGIYHEP</sequence>
<evidence type="ECO:0000313" key="1">
    <source>
        <dbReference type="EMBL" id="CCG88608.1"/>
    </source>
</evidence>
<organism evidence="1 2">
    <name type="scientific">Erwinia piriflorinigrans CFBP 5888</name>
    <dbReference type="NCBI Taxonomy" id="1161919"/>
    <lineage>
        <taxon>Bacteria</taxon>
        <taxon>Pseudomonadati</taxon>
        <taxon>Pseudomonadota</taxon>
        <taxon>Gammaproteobacteria</taxon>
        <taxon>Enterobacterales</taxon>
        <taxon>Erwiniaceae</taxon>
        <taxon>Erwinia</taxon>
    </lineage>
</organism>
<comment type="caution">
    <text evidence="1">The sequence shown here is derived from an EMBL/GenBank/DDBJ whole genome shotgun (WGS) entry which is preliminary data.</text>
</comment>
<protein>
    <submittedName>
        <fullName evidence="1">Uncharacterized protein</fullName>
    </submittedName>
</protein>
<name>V5ZB53_9GAMM</name>
<keyword evidence="2" id="KW-1185">Reference proteome</keyword>
<dbReference type="Proteomes" id="UP000018217">
    <property type="component" value="Unassembled WGS sequence"/>
</dbReference>
<evidence type="ECO:0000313" key="2">
    <source>
        <dbReference type="Proteomes" id="UP000018217"/>
    </source>
</evidence>
<gene>
    <name evidence="1" type="ORF">EPIR_3245</name>
</gene>
<dbReference type="EMBL" id="CAHS01000021">
    <property type="protein sequence ID" value="CCG88608.1"/>
    <property type="molecule type" value="Genomic_DNA"/>
</dbReference>
<accession>V5ZB53</accession>
<proteinExistence type="predicted"/>
<dbReference type="STRING" id="1161919.EPIR_3245"/>